<comment type="catalytic activity">
    <reaction evidence="8 10">
        <text>2-(2-carboxy-4-methylthiazol-5-yl)ethyl phosphate + 4-amino-2-methyl-5-(diphosphooxymethyl)pyrimidine + 2 H(+) = thiamine phosphate + CO2 + diphosphate</text>
        <dbReference type="Rhea" id="RHEA:47848"/>
        <dbReference type="ChEBI" id="CHEBI:15378"/>
        <dbReference type="ChEBI" id="CHEBI:16526"/>
        <dbReference type="ChEBI" id="CHEBI:33019"/>
        <dbReference type="ChEBI" id="CHEBI:37575"/>
        <dbReference type="ChEBI" id="CHEBI:57841"/>
        <dbReference type="ChEBI" id="CHEBI:62890"/>
        <dbReference type="EC" id="2.5.1.3"/>
    </reaction>
</comment>
<keyword evidence="3 10" id="KW-0808">Transferase</keyword>
<evidence type="ECO:0000256" key="6">
    <source>
        <dbReference type="ARBA" id="ARBA00022977"/>
    </source>
</evidence>
<dbReference type="OrthoDB" id="9810880at2"/>
<dbReference type="NCBIfam" id="TIGR00693">
    <property type="entry name" value="thiE"/>
    <property type="match status" value="1"/>
</dbReference>
<evidence type="ECO:0000256" key="3">
    <source>
        <dbReference type="ARBA" id="ARBA00022679"/>
    </source>
</evidence>
<dbReference type="AlphaFoldDB" id="A0A066UNV0"/>
<evidence type="ECO:0000256" key="9">
    <source>
        <dbReference type="ARBA" id="ARBA00047883"/>
    </source>
</evidence>
<feature type="domain" description="Thiamine phosphate synthase/TenI" evidence="12">
    <location>
        <begin position="239"/>
        <end position="422"/>
    </location>
</feature>
<evidence type="ECO:0000256" key="2">
    <source>
        <dbReference type="ARBA" id="ARBA00005165"/>
    </source>
</evidence>
<evidence type="ECO:0000259" key="12">
    <source>
        <dbReference type="Pfam" id="PF02581"/>
    </source>
</evidence>
<dbReference type="InterPro" id="IPR022998">
    <property type="entry name" value="ThiamineP_synth_TenI"/>
</dbReference>
<dbReference type="RefSeq" id="WP_032552246.1">
    <property type="nucleotide sequence ID" value="NZ_JFFR01000026.1"/>
</dbReference>
<dbReference type="FunFam" id="3.20.20.70:FF:000064">
    <property type="entry name" value="Thiamine-phosphate synthase"/>
    <property type="match status" value="1"/>
</dbReference>
<evidence type="ECO:0000256" key="1">
    <source>
        <dbReference type="ARBA" id="ARBA00001946"/>
    </source>
</evidence>
<dbReference type="CDD" id="cd00564">
    <property type="entry name" value="TMP_TenI"/>
    <property type="match status" value="1"/>
</dbReference>
<dbReference type="Proteomes" id="UP000027219">
    <property type="component" value="Unassembled WGS sequence"/>
</dbReference>
<dbReference type="PANTHER" id="PTHR20857:SF15">
    <property type="entry name" value="THIAMINE-PHOSPHATE SYNTHASE"/>
    <property type="match status" value="1"/>
</dbReference>
<evidence type="ECO:0000313" key="14">
    <source>
        <dbReference type="Proteomes" id="UP000027219"/>
    </source>
</evidence>
<evidence type="ECO:0000313" key="13">
    <source>
        <dbReference type="EMBL" id="KDN27562.1"/>
    </source>
</evidence>
<comment type="pathway">
    <text evidence="2 11">Cofactor biosynthesis; thiamine diphosphate biosynthesis; thiamine phosphate from 4-amino-2-methyl-5-diphosphomethylpyrimidine and 4-methyl-5-(2-phosphoethyl)-thiazole: step 1/1.</text>
</comment>
<accession>A0A066UNV0</accession>
<comment type="catalytic activity">
    <reaction evidence="9 10">
        <text>2-[(2R,5Z)-2-carboxy-4-methylthiazol-5(2H)-ylidene]ethyl phosphate + 4-amino-2-methyl-5-(diphosphooxymethyl)pyrimidine + 2 H(+) = thiamine phosphate + CO2 + diphosphate</text>
        <dbReference type="Rhea" id="RHEA:47844"/>
        <dbReference type="ChEBI" id="CHEBI:15378"/>
        <dbReference type="ChEBI" id="CHEBI:16526"/>
        <dbReference type="ChEBI" id="CHEBI:33019"/>
        <dbReference type="ChEBI" id="CHEBI:37575"/>
        <dbReference type="ChEBI" id="CHEBI:57841"/>
        <dbReference type="ChEBI" id="CHEBI:62899"/>
        <dbReference type="EC" id="2.5.1.3"/>
    </reaction>
</comment>
<evidence type="ECO:0000256" key="10">
    <source>
        <dbReference type="RuleBase" id="RU003826"/>
    </source>
</evidence>
<dbReference type="GO" id="GO:0004789">
    <property type="term" value="F:thiamine-phosphate diphosphorylase activity"/>
    <property type="evidence" value="ECO:0007669"/>
    <property type="project" value="UniProtKB-EC"/>
</dbReference>
<keyword evidence="6 10" id="KW-0784">Thiamine biosynthesis</keyword>
<dbReference type="EMBL" id="JFFR01000026">
    <property type="protein sequence ID" value="KDN27562.1"/>
    <property type="molecule type" value="Genomic_DNA"/>
</dbReference>
<comment type="similarity">
    <text evidence="10">Belongs to the thiamine-phosphate synthase family.</text>
</comment>
<comment type="catalytic activity">
    <reaction evidence="7 10">
        <text>4-methyl-5-(2-phosphooxyethyl)-thiazole + 4-amino-2-methyl-5-(diphosphooxymethyl)pyrimidine + H(+) = thiamine phosphate + diphosphate</text>
        <dbReference type="Rhea" id="RHEA:22328"/>
        <dbReference type="ChEBI" id="CHEBI:15378"/>
        <dbReference type="ChEBI" id="CHEBI:33019"/>
        <dbReference type="ChEBI" id="CHEBI:37575"/>
        <dbReference type="ChEBI" id="CHEBI:57841"/>
        <dbReference type="ChEBI" id="CHEBI:58296"/>
        <dbReference type="EC" id="2.5.1.3"/>
    </reaction>
</comment>
<evidence type="ECO:0000256" key="11">
    <source>
        <dbReference type="RuleBase" id="RU004253"/>
    </source>
</evidence>
<dbReference type="STRING" id="212667.VFDL14_12885"/>
<keyword evidence="4" id="KW-0479">Metal-binding</keyword>
<comment type="cofactor">
    <cofactor evidence="1">
        <name>Mg(2+)</name>
        <dbReference type="ChEBI" id="CHEBI:18420"/>
    </cofactor>
</comment>
<evidence type="ECO:0000256" key="4">
    <source>
        <dbReference type="ARBA" id="ARBA00022723"/>
    </source>
</evidence>
<dbReference type="Pfam" id="PF02581">
    <property type="entry name" value="TMP-TENI"/>
    <property type="match status" value="1"/>
</dbReference>
<evidence type="ECO:0000256" key="8">
    <source>
        <dbReference type="ARBA" id="ARBA00047851"/>
    </source>
</evidence>
<dbReference type="PANTHER" id="PTHR20857">
    <property type="entry name" value="THIAMINE-PHOSPHATE PYROPHOSPHORYLASE"/>
    <property type="match status" value="1"/>
</dbReference>
<dbReference type="InterPro" id="IPR036206">
    <property type="entry name" value="ThiamineP_synth_sf"/>
</dbReference>
<dbReference type="InterPro" id="IPR034291">
    <property type="entry name" value="TMP_synthase"/>
</dbReference>
<keyword evidence="5" id="KW-0460">Magnesium</keyword>
<reference evidence="13 14" key="1">
    <citation type="submission" date="2014-02" db="EMBL/GenBank/DDBJ databases">
        <title>Vibrio fortis Dalian14 Genome Sequencing.</title>
        <authorList>
            <person name="Wang Y."/>
            <person name="Song L."/>
            <person name="Liu G."/>
            <person name="Ding J."/>
        </authorList>
    </citation>
    <scope>NUCLEOTIDE SEQUENCE [LARGE SCALE GENOMIC DNA]</scope>
    <source>
        <strain evidence="13 14">Dalian14</strain>
    </source>
</reference>
<dbReference type="GO" id="GO:0009229">
    <property type="term" value="P:thiamine diphosphate biosynthetic process"/>
    <property type="evidence" value="ECO:0007669"/>
    <property type="project" value="UniProtKB-UniPathway"/>
</dbReference>
<dbReference type="EC" id="2.5.1.3" evidence="10"/>
<dbReference type="Gene3D" id="3.20.20.70">
    <property type="entry name" value="Aldolase class I"/>
    <property type="match status" value="1"/>
</dbReference>
<dbReference type="InterPro" id="IPR013785">
    <property type="entry name" value="Aldolase_TIM"/>
</dbReference>
<evidence type="ECO:0000256" key="5">
    <source>
        <dbReference type="ARBA" id="ARBA00022842"/>
    </source>
</evidence>
<keyword evidence="14" id="KW-1185">Reference proteome</keyword>
<gene>
    <name evidence="13" type="primary">thiE</name>
    <name evidence="13" type="ORF">VFDL14_12885</name>
</gene>
<comment type="caution">
    <text evidence="13">The sequence shown here is derived from an EMBL/GenBank/DDBJ whole genome shotgun (WGS) entry which is preliminary data.</text>
</comment>
<dbReference type="UniPathway" id="UPA00060">
    <property type="reaction ID" value="UER00141"/>
</dbReference>
<protein>
    <recommendedName>
        <fullName evidence="10">Thiamine-phosphate synthase</fullName>
        <ecNumber evidence="10">2.5.1.3</ecNumber>
    </recommendedName>
    <alternativeName>
        <fullName evidence="10">Thiamine-phosphate pyrophosphorylase</fullName>
    </alternativeName>
</protein>
<proteinExistence type="inferred from homology"/>
<dbReference type="NCBIfam" id="NF008933">
    <property type="entry name" value="PRK12290.1"/>
    <property type="match status" value="1"/>
</dbReference>
<dbReference type="SUPFAM" id="SSF51391">
    <property type="entry name" value="Thiamin phosphate synthase"/>
    <property type="match status" value="1"/>
</dbReference>
<dbReference type="GO" id="GO:0009228">
    <property type="term" value="P:thiamine biosynthetic process"/>
    <property type="evidence" value="ECO:0007669"/>
    <property type="project" value="UniProtKB-KW"/>
</dbReference>
<evidence type="ECO:0000256" key="7">
    <source>
        <dbReference type="ARBA" id="ARBA00047334"/>
    </source>
</evidence>
<dbReference type="NCBIfam" id="NF002904">
    <property type="entry name" value="PRK03512.1"/>
    <property type="match status" value="1"/>
</dbReference>
<sequence>MNKILIPSSLIELTGLVQQCLLLAKEQGFTIENVELGVSPAQSIQLIHDQHTTCFSTDIVSDVETSNVSDYTLYYHSRLSVRECRHQESTDIFIGIPDRDSRDAQNSSQLDIWRHPINNEVRALSVDPHLAMHLSPELHLAWFLTLSILDFPIEDALTLARAMMSPTGNVSRETPAFDTRTISSNHVVKVWAFEFSAFPTPVLEDERLGIQVGWSAQGESVSFATLTKPSLGLYPVVDDVSWIERLLPMGINTIQLRIKNPQQADLEQQVKKAIELGRQYDAQVFINDYWKLAIKHGAYGVHLGQEDIEESNLAQLSKAGVRLGLSTHGYYELLRIVQIHPSYIALGHIFPTTTKEMPSKPQGLVRLALYQKLIDTIPYGIAGESTKQQFGFPTVAIGGIDQSNADQVWECGVSSLAVVRAITLSSDPQSVINFFANLMGAKQEVTSKHNQSEPRIACAER</sequence>
<organism evidence="13 14">
    <name type="scientific">Vibrio fortis</name>
    <dbReference type="NCBI Taxonomy" id="212667"/>
    <lineage>
        <taxon>Bacteria</taxon>
        <taxon>Pseudomonadati</taxon>
        <taxon>Pseudomonadota</taxon>
        <taxon>Gammaproteobacteria</taxon>
        <taxon>Vibrionales</taxon>
        <taxon>Vibrionaceae</taxon>
        <taxon>Vibrio</taxon>
    </lineage>
</organism>
<name>A0A066UNV0_9VIBR</name>
<dbReference type="GO" id="GO:0046872">
    <property type="term" value="F:metal ion binding"/>
    <property type="evidence" value="ECO:0007669"/>
    <property type="project" value="UniProtKB-KW"/>
</dbReference>
<dbReference type="GO" id="GO:0005737">
    <property type="term" value="C:cytoplasm"/>
    <property type="evidence" value="ECO:0007669"/>
    <property type="project" value="TreeGrafter"/>
</dbReference>